<protein>
    <submittedName>
        <fullName evidence="2">Uncharacterized protein</fullName>
    </submittedName>
</protein>
<evidence type="ECO:0000313" key="2">
    <source>
        <dbReference type="EMBL" id="TWT71304.1"/>
    </source>
</evidence>
<accession>A0A5C5Y7Z7</accession>
<keyword evidence="3" id="KW-1185">Reference proteome</keyword>
<dbReference type="RefSeq" id="WP_231598492.1">
    <property type="nucleotide sequence ID" value="NZ_SJPL01000001.1"/>
</dbReference>
<proteinExistence type="predicted"/>
<sequence precursor="true">MRCFLFLLVSLMLVACGHSAVAQCYVVEYEDCEDWVDEDQGCEQTECEDVYGYFGERYRCPENTVGIEVWYNDFQFPNDILSTSNPNVGRDDWQSKQSPSSGVYCALIYDCDTLSGCYQIDGLVCQNGTQSNYIYMSDIELVGALCDSGGPL</sequence>
<reference evidence="2 3" key="1">
    <citation type="submission" date="2019-02" db="EMBL/GenBank/DDBJ databases">
        <title>Deep-cultivation of Planctomycetes and their phenomic and genomic characterization uncovers novel biology.</title>
        <authorList>
            <person name="Wiegand S."/>
            <person name="Jogler M."/>
            <person name="Boedeker C."/>
            <person name="Pinto D."/>
            <person name="Vollmers J."/>
            <person name="Rivas-Marin E."/>
            <person name="Kohn T."/>
            <person name="Peeters S.H."/>
            <person name="Heuer A."/>
            <person name="Rast P."/>
            <person name="Oberbeckmann S."/>
            <person name="Bunk B."/>
            <person name="Jeske O."/>
            <person name="Meyerdierks A."/>
            <person name="Storesund J.E."/>
            <person name="Kallscheuer N."/>
            <person name="Luecker S."/>
            <person name="Lage O.M."/>
            <person name="Pohl T."/>
            <person name="Merkel B.J."/>
            <person name="Hornburger P."/>
            <person name="Mueller R.-W."/>
            <person name="Bruemmer F."/>
            <person name="Labrenz M."/>
            <person name="Spormann A.M."/>
            <person name="Op Den Camp H."/>
            <person name="Overmann J."/>
            <person name="Amann R."/>
            <person name="Jetten M.S.M."/>
            <person name="Mascher T."/>
            <person name="Medema M.H."/>
            <person name="Devos D.P."/>
            <person name="Kaster A.-K."/>
            <person name="Ovreas L."/>
            <person name="Rohde M."/>
            <person name="Galperin M.Y."/>
            <person name="Jogler C."/>
        </authorList>
    </citation>
    <scope>NUCLEOTIDE SEQUENCE [LARGE SCALE GENOMIC DNA]</scope>
    <source>
        <strain evidence="2 3">Pan14r</strain>
    </source>
</reference>
<dbReference type="AlphaFoldDB" id="A0A5C5Y7Z7"/>
<evidence type="ECO:0000313" key="3">
    <source>
        <dbReference type="Proteomes" id="UP000317238"/>
    </source>
</evidence>
<dbReference type="Proteomes" id="UP000317238">
    <property type="component" value="Unassembled WGS sequence"/>
</dbReference>
<dbReference type="EMBL" id="SJPL01000001">
    <property type="protein sequence ID" value="TWT71304.1"/>
    <property type="molecule type" value="Genomic_DNA"/>
</dbReference>
<dbReference type="PROSITE" id="PS51257">
    <property type="entry name" value="PROKAR_LIPOPROTEIN"/>
    <property type="match status" value="1"/>
</dbReference>
<feature type="signal peptide" evidence="1">
    <location>
        <begin position="1"/>
        <end position="22"/>
    </location>
</feature>
<comment type="caution">
    <text evidence="2">The sequence shown here is derived from an EMBL/GenBank/DDBJ whole genome shotgun (WGS) entry which is preliminary data.</text>
</comment>
<feature type="chain" id="PRO_5023105826" evidence="1">
    <location>
        <begin position="23"/>
        <end position="152"/>
    </location>
</feature>
<organism evidence="2 3">
    <name type="scientific">Crateriforma conspicua</name>
    <dbReference type="NCBI Taxonomy" id="2527996"/>
    <lineage>
        <taxon>Bacteria</taxon>
        <taxon>Pseudomonadati</taxon>
        <taxon>Planctomycetota</taxon>
        <taxon>Planctomycetia</taxon>
        <taxon>Planctomycetales</taxon>
        <taxon>Planctomycetaceae</taxon>
        <taxon>Crateriforma</taxon>
    </lineage>
</organism>
<evidence type="ECO:0000256" key="1">
    <source>
        <dbReference type="SAM" id="SignalP"/>
    </source>
</evidence>
<gene>
    <name evidence="2" type="ORF">Pan14r_36140</name>
</gene>
<keyword evidence="1" id="KW-0732">Signal</keyword>
<name>A0A5C5Y7Z7_9PLAN</name>